<keyword evidence="2" id="KW-1185">Reference proteome</keyword>
<evidence type="ECO:0000313" key="2">
    <source>
        <dbReference type="Proteomes" id="UP001500518"/>
    </source>
</evidence>
<reference evidence="2" key="1">
    <citation type="journal article" date="2019" name="Int. J. Syst. Evol. Microbiol.">
        <title>The Global Catalogue of Microorganisms (GCM) 10K type strain sequencing project: providing services to taxonomists for standard genome sequencing and annotation.</title>
        <authorList>
            <consortium name="The Broad Institute Genomics Platform"/>
            <consortium name="The Broad Institute Genome Sequencing Center for Infectious Disease"/>
            <person name="Wu L."/>
            <person name="Ma J."/>
        </authorList>
    </citation>
    <scope>NUCLEOTIDE SEQUENCE [LARGE SCALE GENOMIC DNA]</scope>
    <source>
        <strain evidence="2">JCM 18014</strain>
    </source>
</reference>
<proteinExistence type="predicted"/>
<organism evidence="1 2">
    <name type="scientific">Erythrobacter westpacificensis</name>
    <dbReference type="NCBI Taxonomy" id="1055231"/>
    <lineage>
        <taxon>Bacteria</taxon>
        <taxon>Pseudomonadati</taxon>
        <taxon>Pseudomonadota</taxon>
        <taxon>Alphaproteobacteria</taxon>
        <taxon>Sphingomonadales</taxon>
        <taxon>Erythrobacteraceae</taxon>
        <taxon>Erythrobacter/Porphyrobacter group</taxon>
        <taxon>Erythrobacter</taxon>
    </lineage>
</organism>
<protein>
    <submittedName>
        <fullName evidence="1">Uncharacterized protein</fullName>
    </submittedName>
</protein>
<name>A0ABP9K1P5_9SPHN</name>
<accession>A0ABP9K1P5</accession>
<sequence length="266" mass="30823">MTERTPYERRRNAALPWGYWCRTSGEEWPPLFDEEGNEWRSLREYFWTARLGMASASEHDREHALEVLLSILVAIDRRVIGIEEKVIDLFEDSWQLARQFVGHWLEGIGFTDDGLSGELTPEGRAVMVMLASTRSRQAARIPIGLPVFRATTGPDLGDDPAMHEQVMAQCEAFAAKLELRFVRDDLAGRPAIKLIGPPEGNNVPLARTLWSMDFPRRYERDRLYRWLVDRIDRWETWAERARRDGAQALTEHLLRLRFAQETDDAE</sequence>
<dbReference type="RefSeq" id="WP_346031516.1">
    <property type="nucleotide sequence ID" value="NZ_BAABHV010000004.1"/>
</dbReference>
<dbReference type="Proteomes" id="UP001500518">
    <property type="component" value="Unassembled WGS sequence"/>
</dbReference>
<gene>
    <name evidence="1" type="ORF">GCM10023208_04510</name>
</gene>
<dbReference type="EMBL" id="BAABHV010000004">
    <property type="protein sequence ID" value="GAA5047829.1"/>
    <property type="molecule type" value="Genomic_DNA"/>
</dbReference>
<comment type="caution">
    <text evidence="1">The sequence shown here is derived from an EMBL/GenBank/DDBJ whole genome shotgun (WGS) entry which is preliminary data.</text>
</comment>
<evidence type="ECO:0000313" key="1">
    <source>
        <dbReference type="EMBL" id="GAA5047829.1"/>
    </source>
</evidence>